<dbReference type="PANTHER" id="PTHR22726">
    <property type="entry name" value="METALLOENDOPEPTIDASE OMA1"/>
    <property type="match status" value="1"/>
</dbReference>
<feature type="domain" description="Peptidase M48" evidence="7">
    <location>
        <begin position="121"/>
        <end position="155"/>
    </location>
</feature>
<reference evidence="8 9" key="1">
    <citation type="submission" date="2019-04" db="EMBL/GenBank/DDBJ databases">
        <title>Altererythrobacter aquimixticola sp. nov., isolated from sediment of junction between the ocean and a freshwater spring.</title>
        <authorList>
            <person name="Yoon J.-H."/>
        </authorList>
    </citation>
    <scope>NUCLEOTIDE SEQUENCE [LARGE SCALE GENOMIC DNA]</scope>
    <source>
        <strain evidence="8 9">SSKS-13</strain>
    </source>
</reference>
<evidence type="ECO:0000256" key="3">
    <source>
        <dbReference type="ARBA" id="ARBA00022801"/>
    </source>
</evidence>
<keyword evidence="9" id="KW-1185">Reference proteome</keyword>
<evidence type="ECO:0000256" key="6">
    <source>
        <dbReference type="RuleBase" id="RU003983"/>
    </source>
</evidence>
<keyword evidence="1 6" id="KW-0645">Protease</keyword>
<dbReference type="OrthoDB" id="7338723at2"/>
<comment type="cofactor">
    <cofactor evidence="6">
        <name>Zn(2+)</name>
        <dbReference type="ChEBI" id="CHEBI:29105"/>
    </cofactor>
    <text evidence="6">Binds 1 zinc ion per subunit.</text>
</comment>
<dbReference type="InterPro" id="IPR051156">
    <property type="entry name" value="Mito/Outer_Membr_Metalloprot"/>
</dbReference>
<comment type="similarity">
    <text evidence="6">Belongs to the peptidase M48 family.</text>
</comment>
<evidence type="ECO:0000256" key="4">
    <source>
        <dbReference type="ARBA" id="ARBA00022833"/>
    </source>
</evidence>
<evidence type="ECO:0000313" key="9">
    <source>
        <dbReference type="Proteomes" id="UP000309389"/>
    </source>
</evidence>
<organism evidence="8 9">
    <name type="scientific">Alteraurantiacibacter aquimixticola</name>
    <dbReference type="NCBI Taxonomy" id="2489173"/>
    <lineage>
        <taxon>Bacteria</taxon>
        <taxon>Pseudomonadati</taxon>
        <taxon>Pseudomonadota</taxon>
        <taxon>Alphaproteobacteria</taxon>
        <taxon>Sphingomonadales</taxon>
        <taxon>Erythrobacteraceae</taxon>
        <taxon>Alteraurantiacibacter</taxon>
    </lineage>
</organism>
<evidence type="ECO:0000256" key="1">
    <source>
        <dbReference type="ARBA" id="ARBA00022670"/>
    </source>
</evidence>
<keyword evidence="4 6" id="KW-0862">Zinc</keyword>
<proteinExistence type="inferred from homology"/>
<keyword evidence="5 6" id="KW-0482">Metalloprotease</keyword>
<protein>
    <recommendedName>
        <fullName evidence="7">Peptidase M48 domain-containing protein</fullName>
    </recommendedName>
</protein>
<name>A0A4T3EZG8_9SPHN</name>
<dbReference type="Proteomes" id="UP000309389">
    <property type="component" value="Unassembled WGS sequence"/>
</dbReference>
<evidence type="ECO:0000313" key="8">
    <source>
        <dbReference type="EMBL" id="TIX50024.1"/>
    </source>
</evidence>
<keyword evidence="3 6" id="KW-0378">Hydrolase</keyword>
<gene>
    <name evidence="8" type="ORF">E5222_06900</name>
</gene>
<feature type="domain" description="Peptidase M48" evidence="7">
    <location>
        <begin position="173"/>
        <end position="236"/>
    </location>
</feature>
<dbReference type="SUPFAM" id="SSF50156">
    <property type="entry name" value="PDZ domain-like"/>
    <property type="match status" value="1"/>
</dbReference>
<evidence type="ECO:0000256" key="2">
    <source>
        <dbReference type="ARBA" id="ARBA00022723"/>
    </source>
</evidence>
<sequence length="268" mass="29004">MVLHSADQYAEPPELWFAQGDVAIAAVVPGSAADRAGLMASDALVRIDDAPLASQSVVAGEPLRDTILAQIAGSDPATALRIGYRRDSRFASAVLDAQAGCRALVEVLVDGDRIARSDGRVIQISLAMMQLADDRQLAAIFAHELAHSVLEHRRRLEETGVRGGLIGQFGRHRRLGRIVEIEADRLSVHLLANAGYDPQIAPDFWEAEAGRRVSRGLFNGRRHPSRQERIALLEAEIAEHGLPQPGLSMPAQLLAARDLPFPSGEDQD</sequence>
<dbReference type="InterPro" id="IPR001915">
    <property type="entry name" value="Peptidase_M48"/>
</dbReference>
<dbReference type="GO" id="GO:0004222">
    <property type="term" value="F:metalloendopeptidase activity"/>
    <property type="evidence" value="ECO:0007669"/>
    <property type="project" value="InterPro"/>
</dbReference>
<evidence type="ECO:0000256" key="5">
    <source>
        <dbReference type="ARBA" id="ARBA00023049"/>
    </source>
</evidence>
<dbReference type="RefSeq" id="WP_136693044.1">
    <property type="nucleotide sequence ID" value="NZ_SSHH01000002.1"/>
</dbReference>
<dbReference type="EMBL" id="SSHH01000002">
    <property type="protein sequence ID" value="TIX50024.1"/>
    <property type="molecule type" value="Genomic_DNA"/>
</dbReference>
<dbReference type="PANTHER" id="PTHR22726:SF1">
    <property type="entry name" value="METALLOENDOPEPTIDASE OMA1, MITOCHONDRIAL"/>
    <property type="match status" value="1"/>
</dbReference>
<dbReference type="InterPro" id="IPR036034">
    <property type="entry name" value="PDZ_sf"/>
</dbReference>
<comment type="caution">
    <text evidence="8">The sequence shown here is derived from an EMBL/GenBank/DDBJ whole genome shotgun (WGS) entry which is preliminary data.</text>
</comment>
<dbReference type="GO" id="GO:0046872">
    <property type="term" value="F:metal ion binding"/>
    <property type="evidence" value="ECO:0007669"/>
    <property type="project" value="UniProtKB-KW"/>
</dbReference>
<dbReference type="AlphaFoldDB" id="A0A4T3EZG8"/>
<evidence type="ECO:0000259" key="7">
    <source>
        <dbReference type="Pfam" id="PF01435"/>
    </source>
</evidence>
<dbReference type="GO" id="GO:0051603">
    <property type="term" value="P:proteolysis involved in protein catabolic process"/>
    <property type="evidence" value="ECO:0007669"/>
    <property type="project" value="TreeGrafter"/>
</dbReference>
<keyword evidence="2" id="KW-0479">Metal-binding</keyword>
<accession>A0A4T3EZG8</accession>
<dbReference type="Pfam" id="PF01435">
    <property type="entry name" value="Peptidase_M48"/>
    <property type="match status" value="2"/>
</dbReference>
<dbReference type="Gene3D" id="2.30.42.10">
    <property type="match status" value="1"/>
</dbReference>
<dbReference type="GO" id="GO:0016020">
    <property type="term" value="C:membrane"/>
    <property type="evidence" value="ECO:0007669"/>
    <property type="project" value="TreeGrafter"/>
</dbReference>